<dbReference type="EMBL" id="JADWYR010000002">
    <property type="protein sequence ID" value="MBG9377413.1"/>
    <property type="molecule type" value="Genomic_DNA"/>
</dbReference>
<keyword evidence="4" id="KW-0547">Nucleotide-binding</keyword>
<evidence type="ECO:0000256" key="3">
    <source>
        <dbReference type="ARBA" id="ARBA00022695"/>
    </source>
</evidence>
<evidence type="ECO:0000256" key="4">
    <source>
        <dbReference type="ARBA" id="ARBA00022741"/>
    </source>
</evidence>
<dbReference type="Proteomes" id="UP000628448">
    <property type="component" value="Unassembled WGS sequence"/>
</dbReference>
<dbReference type="GO" id="GO:0005975">
    <property type="term" value="P:carbohydrate metabolic process"/>
    <property type="evidence" value="ECO:0007669"/>
    <property type="project" value="InterPro"/>
</dbReference>
<protein>
    <recommendedName>
        <fullName evidence="1">D-glycero-beta-D-manno-heptose 1-phosphate adenylyltransferase</fullName>
        <ecNumber evidence="1">2.7.7.70</ecNumber>
    </recommendedName>
</protein>
<dbReference type="Gene3D" id="3.40.50.620">
    <property type="entry name" value="HUPs"/>
    <property type="match status" value="1"/>
</dbReference>
<comment type="caution">
    <text evidence="9">The sequence shown here is derived from an EMBL/GenBank/DDBJ whole genome shotgun (WGS) entry which is preliminary data.</text>
</comment>
<dbReference type="EC" id="2.7.7.70" evidence="1"/>
<evidence type="ECO:0000256" key="7">
    <source>
        <dbReference type="ARBA" id="ARBA00047428"/>
    </source>
</evidence>
<sequence length="163" mass="17758">MKNITSIEQKIFSRTTLQHFLAAKRVTGNTVAFSNGCFDILHEGHIFSLSQAAKEADMLIVGVNSDASTKRLKGPERPINNEHSRALLLAALVIVDAVVIFEEDTPLELIKLVMPDVLVKGGDYTLEQIVGAKEVMANGGRVVINPIVEGFSTTGMIQKIRTL</sequence>
<dbReference type="GO" id="GO:0005524">
    <property type="term" value="F:ATP binding"/>
    <property type="evidence" value="ECO:0007669"/>
    <property type="project" value="UniProtKB-KW"/>
</dbReference>
<dbReference type="PANTHER" id="PTHR43793">
    <property type="entry name" value="FAD SYNTHASE"/>
    <property type="match status" value="1"/>
</dbReference>
<dbReference type="InterPro" id="IPR050385">
    <property type="entry name" value="Archaeal_FAD_synthase"/>
</dbReference>
<dbReference type="Pfam" id="PF01467">
    <property type="entry name" value="CTP_transf_like"/>
    <property type="match status" value="1"/>
</dbReference>
<evidence type="ECO:0000256" key="6">
    <source>
        <dbReference type="ARBA" id="ARBA00023277"/>
    </source>
</evidence>
<dbReference type="NCBIfam" id="TIGR02199">
    <property type="entry name" value="rfaE_dom_II"/>
    <property type="match status" value="1"/>
</dbReference>
<keyword evidence="3 9" id="KW-0548">Nucleotidyltransferase</keyword>
<dbReference type="PANTHER" id="PTHR43793:SF2">
    <property type="entry name" value="BIFUNCTIONAL PROTEIN HLDE"/>
    <property type="match status" value="1"/>
</dbReference>
<reference evidence="9" key="1">
    <citation type="submission" date="2020-11" db="EMBL/GenBank/DDBJ databases">
        <title>Bacterial whole genome sequence for Panacibacter sp. DH6.</title>
        <authorList>
            <person name="Le V."/>
            <person name="Ko S."/>
            <person name="Ahn C.-Y."/>
            <person name="Oh H.-M."/>
        </authorList>
    </citation>
    <scope>NUCLEOTIDE SEQUENCE</scope>
    <source>
        <strain evidence="9">DH6</strain>
    </source>
</reference>
<name>A0A931GX58_9BACT</name>
<dbReference type="RefSeq" id="WP_196991497.1">
    <property type="nucleotide sequence ID" value="NZ_JADWYR010000002.1"/>
</dbReference>
<accession>A0A931GX58</accession>
<dbReference type="AlphaFoldDB" id="A0A931GX58"/>
<dbReference type="GO" id="GO:0016773">
    <property type="term" value="F:phosphotransferase activity, alcohol group as acceptor"/>
    <property type="evidence" value="ECO:0007669"/>
    <property type="project" value="InterPro"/>
</dbReference>
<feature type="domain" description="Cytidyltransferase-like" evidence="8">
    <location>
        <begin position="35"/>
        <end position="141"/>
    </location>
</feature>
<evidence type="ECO:0000256" key="5">
    <source>
        <dbReference type="ARBA" id="ARBA00022840"/>
    </source>
</evidence>
<evidence type="ECO:0000256" key="2">
    <source>
        <dbReference type="ARBA" id="ARBA00022679"/>
    </source>
</evidence>
<organism evidence="9 10">
    <name type="scientific">Panacibacter microcysteis</name>
    <dbReference type="NCBI Taxonomy" id="2793269"/>
    <lineage>
        <taxon>Bacteria</taxon>
        <taxon>Pseudomonadati</taxon>
        <taxon>Bacteroidota</taxon>
        <taxon>Chitinophagia</taxon>
        <taxon>Chitinophagales</taxon>
        <taxon>Chitinophagaceae</taxon>
        <taxon>Panacibacter</taxon>
    </lineage>
</organism>
<keyword evidence="2" id="KW-0808">Transferase</keyword>
<gene>
    <name evidence="9" type="primary">rfaE2</name>
    <name evidence="9" type="ORF">I5907_14310</name>
</gene>
<dbReference type="InterPro" id="IPR004821">
    <property type="entry name" value="Cyt_trans-like"/>
</dbReference>
<keyword evidence="5" id="KW-0067">ATP-binding</keyword>
<keyword evidence="10" id="KW-1185">Reference proteome</keyword>
<dbReference type="InterPro" id="IPR014729">
    <property type="entry name" value="Rossmann-like_a/b/a_fold"/>
</dbReference>
<keyword evidence="6" id="KW-0119">Carbohydrate metabolism</keyword>
<evidence type="ECO:0000259" key="8">
    <source>
        <dbReference type="Pfam" id="PF01467"/>
    </source>
</evidence>
<evidence type="ECO:0000313" key="10">
    <source>
        <dbReference type="Proteomes" id="UP000628448"/>
    </source>
</evidence>
<proteinExistence type="predicted"/>
<dbReference type="InterPro" id="IPR011914">
    <property type="entry name" value="RfaE_dom_II"/>
</dbReference>
<dbReference type="GO" id="GO:0016779">
    <property type="term" value="F:nucleotidyltransferase activity"/>
    <property type="evidence" value="ECO:0007669"/>
    <property type="project" value="UniProtKB-KW"/>
</dbReference>
<evidence type="ECO:0000313" key="9">
    <source>
        <dbReference type="EMBL" id="MBG9377413.1"/>
    </source>
</evidence>
<comment type="catalytic activity">
    <reaction evidence="7">
        <text>D-glycero-beta-D-manno-heptose 1-phosphate + ATP + H(+) = ADP-D-glycero-beta-D-manno-heptose + diphosphate</text>
        <dbReference type="Rhea" id="RHEA:27465"/>
        <dbReference type="ChEBI" id="CHEBI:15378"/>
        <dbReference type="ChEBI" id="CHEBI:30616"/>
        <dbReference type="ChEBI" id="CHEBI:33019"/>
        <dbReference type="ChEBI" id="CHEBI:59967"/>
        <dbReference type="ChEBI" id="CHEBI:61593"/>
        <dbReference type="EC" id="2.7.7.70"/>
    </reaction>
</comment>
<evidence type="ECO:0000256" key="1">
    <source>
        <dbReference type="ARBA" id="ARBA00012519"/>
    </source>
</evidence>
<dbReference type="SUPFAM" id="SSF52374">
    <property type="entry name" value="Nucleotidylyl transferase"/>
    <property type="match status" value="1"/>
</dbReference>
<dbReference type="NCBIfam" id="TIGR00125">
    <property type="entry name" value="cyt_tran_rel"/>
    <property type="match status" value="1"/>
</dbReference>